<dbReference type="AlphaFoldDB" id="A0A1Q8QMG2"/>
<proteinExistence type="inferred from homology"/>
<dbReference type="EMBL" id="MLBF01000042">
    <property type="protein sequence ID" value="OLN28482.1"/>
    <property type="molecule type" value="Genomic_DNA"/>
</dbReference>
<gene>
    <name evidence="2" type="ORF">DSOL_3995</name>
</gene>
<dbReference type="RefSeq" id="WP_075366408.1">
    <property type="nucleotide sequence ID" value="NZ_MLBF01000042.1"/>
</dbReference>
<reference evidence="2 3" key="1">
    <citation type="submission" date="2016-09" db="EMBL/GenBank/DDBJ databases">
        <title>Complete genome of Desulfosporosinus sp. OL.</title>
        <authorList>
            <person name="Mardanov A."/>
            <person name="Beletsky A."/>
            <person name="Panova A."/>
            <person name="Karnachuk O."/>
            <person name="Ravin N."/>
        </authorList>
    </citation>
    <scope>NUCLEOTIDE SEQUENCE [LARGE SCALE GENOMIC DNA]</scope>
    <source>
        <strain evidence="2 3">OL</strain>
    </source>
</reference>
<comment type="caution">
    <text evidence="2">The sequence shown here is derived from an EMBL/GenBank/DDBJ whole genome shotgun (WGS) entry which is preliminary data.</text>
</comment>
<protein>
    <submittedName>
        <fullName evidence="2">3-oxoadipate CoA-transferase subunit B</fullName>
    </submittedName>
</protein>
<dbReference type="STRING" id="1888891.DSOL_3995"/>
<evidence type="ECO:0000256" key="1">
    <source>
        <dbReference type="ARBA" id="ARBA00007047"/>
    </source>
</evidence>
<comment type="similarity">
    <text evidence="1">Belongs to the 3-oxoacid CoA-transferase subunit B family.</text>
</comment>
<name>A0A1Q8QMG2_9FIRM</name>
<evidence type="ECO:0000313" key="3">
    <source>
        <dbReference type="Proteomes" id="UP000186102"/>
    </source>
</evidence>
<sequence>MNYGPAEMMVVALAREIKNGDLVFHGLASPVPMTAMKLAKALGTDYTYVNITGGVDPDWHQPALIGSTLSDNLYEGGVANFGLDAIFDLACTGRVDISMLSLVQISPTGEINMSFVGGEYDKPKVRLPGGAGSATLIPVTKKTLIWKTKHDLKSFVPEVTFCTAKADPTKEFKVITNLCIFALKNGLLEIESIHPYSSLDEVKSNTGWEITQSDLPLTPAPTEVELALIEEIDPNRIRDIEF</sequence>
<dbReference type="Gene3D" id="3.40.1080.10">
    <property type="entry name" value="Glutaconate Coenzyme A-transferase"/>
    <property type="match status" value="1"/>
</dbReference>
<keyword evidence="2" id="KW-0808">Transferase</keyword>
<dbReference type="Pfam" id="PF01144">
    <property type="entry name" value="CoA_trans"/>
    <property type="match status" value="1"/>
</dbReference>
<dbReference type="InterPro" id="IPR004165">
    <property type="entry name" value="CoA_trans_fam_I"/>
</dbReference>
<dbReference type="PANTHER" id="PTHR43293">
    <property type="entry name" value="ACETATE COA-TRANSFERASE YDIF"/>
    <property type="match status" value="1"/>
</dbReference>
<dbReference type="Proteomes" id="UP000186102">
    <property type="component" value="Unassembled WGS sequence"/>
</dbReference>
<evidence type="ECO:0000313" key="2">
    <source>
        <dbReference type="EMBL" id="OLN28482.1"/>
    </source>
</evidence>
<dbReference type="GO" id="GO:0008410">
    <property type="term" value="F:CoA-transferase activity"/>
    <property type="evidence" value="ECO:0007669"/>
    <property type="project" value="InterPro"/>
</dbReference>
<accession>A0A1Q8QMG2</accession>
<dbReference type="OrthoDB" id="9805230at2"/>
<dbReference type="PANTHER" id="PTHR43293:SF3">
    <property type="entry name" value="CHOLESTEROL RING-CLEAVING HYDROLASE IPDB SUBUNIT"/>
    <property type="match status" value="1"/>
</dbReference>
<dbReference type="InterPro" id="IPR037171">
    <property type="entry name" value="NagB/RpiA_transferase-like"/>
</dbReference>
<dbReference type="SMART" id="SM00882">
    <property type="entry name" value="CoA_trans"/>
    <property type="match status" value="1"/>
</dbReference>
<keyword evidence="3" id="KW-1185">Reference proteome</keyword>
<organism evidence="2 3">
    <name type="scientific">Desulfosporosinus metallidurans</name>
    <dbReference type="NCBI Taxonomy" id="1888891"/>
    <lineage>
        <taxon>Bacteria</taxon>
        <taxon>Bacillati</taxon>
        <taxon>Bacillota</taxon>
        <taxon>Clostridia</taxon>
        <taxon>Eubacteriales</taxon>
        <taxon>Desulfitobacteriaceae</taxon>
        <taxon>Desulfosporosinus</taxon>
    </lineage>
</organism>
<dbReference type="SUPFAM" id="SSF100950">
    <property type="entry name" value="NagB/RpiA/CoA transferase-like"/>
    <property type="match status" value="1"/>
</dbReference>